<accession>A0ABN7WBV6</accession>
<sequence>MPKLPKQKRHLKKLEGQKNKIQKIFKIITKFDHESLPKIHKILTNIANDAREEEMFQSIREMPEPEKANALMLFNSMRNPKGKHANKIISPYLQKKALGFIMEPKNQFKKLKAENIELKSANRRLIRSNQKLVYKIQSIGSSNNQIKNRISTIRSLVRKSKQLSHNEFKRQISTLFKTNNREYSPRMVWLSTKISQIGQTSLTATVETLRLVYEFLTGEPPQRWLSVTTLSTWHKEVSQIETEAGIHKATQCSCYGILVDESTRGEFKYFVVCIMFWDHKKNIPSVIVTNLEDLNNCTGQSVADSTLKAITNHGLDPKKCLTWVTDNTAYMSGNKKGAIVQFNKKANVDTVRIGCGMHIMHIVFSNFEETAFGKPPSSIGFSQTPQPYNLLYLAWYLHDGYNSSNKGKPLNMKSSWIQKLYDGLLGHHFSQYQLPIRAHIEFTNWFIQELENNQNTPAAYLSDWHLFRDWLLNEKLNIQVQCLVTFGEHLYEPLMQFMVGKDPIPRIQVENRLVQLLPGRRAHEMPDKVNEWIKFLHELCENFDTFFGQELLIALESLNNEEFSELFDNLERGINKAYESFVKWMSPWVHLPLSVCRLGGNSSREFARAFYHIVLRTPWLSVPSECEIEFAEQLSNDLEMSNNTFGLREELQNNLEFKNEFLEFCLNPNSNQSKLQLSSGDIDIENITLRLKETRTKCQKQLPIISKGEQKIFGKEVATK</sequence>
<name>A0ABN7WBV6_GIGMA</name>
<comment type="caution">
    <text evidence="1">The sequence shown here is derived from an EMBL/GenBank/DDBJ whole genome shotgun (WGS) entry which is preliminary data.</text>
</comment>
<evidence type="ECO:0000313" key="2">
    <source>
        <dbReference type="Proteomes" id="UP000789901"/>
    </source>
</evidence>
<protein>
    <submittedName>
        <fullName evidence="1">2016_t:CDS:1</fullName>
    </submittedName>
</protein>
<dbReference type="InterPro" id="IPR012337">
    <property type="entry name" value="RNaseH-like_sf"/>
</dbReference>
<feature type="non-terminal residue" evidence="1">
    <location>
        <position position="720"/>
    </location>
</feature>
<reference evidence="1 2" key="1">
    <citation type="submission" date="2021-06" db="EMBL/GenBank/DDBJ databases">
        <authorList>
            <person name="Kallberg Y."/>
            <person name="Tangrot J."/>
            <person name="Rosling A."/>
        </authorList>
    </citation>
    <scope>NUCLEOTIDE SEQUENCE [LARGE SCALE GENOMIC DNA]</scope>
    <source>
        <strain evidence="1 2">120-4 pot B 10/14</strain>
    </source>
</reference>
<keyword evidence="2" id="KW-1185">Reference proteome</keyword>
<dbReference type="EMBL" id="CAJVQB010037924">
    <property type="protein sequence ID" value="CAG8825715.1"/>
    <property type="molecule type" value="Genomic_DNA"/>
</dbReference>
<proteinExistence type="predicted"/>
<gene>
    <name evidence="1" type="ORF">GMARGA_LOCUS28916</name>
</gene>
<dbReference type="Proteomes" id="UP000789901">
    <property type="component" value="Unassembled WGS sequence"/>
</dbReference>
<evidence type="ECO:0000313" key="1">
    <source>
        <dbReference type="EMBL" id="CAG8825715.1"/>
    </source>
</evidence>
<organism evidence="1 2">
    <name type="scientific">Gigaspora margarita</name>
    <dbReference type="NCBI Taxonomy" id="4874"/>
    <lineage>
        <taxon>Eukaryota</taxon>
        <taxon>Fungi</taxon>
        <taxon>Fungi incertae sedis</taxon>
        <taxon>Mucoromycota</taxon>
        <taxon>Glomeromycotina</taxon>
        <taxon>Glomeromycetes</taxon>
        <taxon>Diversisporales</taxon>
        <taxon>Gigasporaceae</taxon>
        <taxon>Gigaspora</taxon>
    </lineage>
</organism>
<dbReference type="SUPFAM" id="SSF53098">
    <property type="entry name" value="Ribonuclease H-like"/>
    <property type="match status" value="1"/>
</dbReference>